<accession>A0ABP3TCN4</accession>
<keyword evidence="2" id="KW-1185">Reference proteome</keyword>
<protein>
    <submittedName>
        <fullName evidence="1">Uncharacterized protein</fullName>
    </submittedName>
</protein>
<reference evidence="2" key="1">
    <citation type="journal article" date="2019" name="Int. J. Syst. Evol. Microbiol.">
        <title>The Global Catalogue of Microorganisms (GCM) 10K type strain sequencing project: providing services to taxonomists for standard genome sequencing and annotation.</title>
        <authorList>
            <consortium name="The Broad Institute Genomics Platform"/>
            <consortium name="The Broad Institute Genome Sequencing Center for Infectious Disease"/>
            <person name="Wu L."/>
            <person name="Ma J."/>
        </authorList>
    </citation>
    <scope>NUCLEOTIDE SEQUENCE [LARGE SCALE GENOMIC DNA]</scope>
    <source>
        <strain evidence="2">JCM 15134</strain>
    </source>
</reference>
<dbReference type="EMBL" id="BAAAET010000001">
    <property type="protein sequence ID" value="GAA0683025.1"/>
    <property type="molecule type" value="Genomic_DNA"/>
</dbReference>
<organism evidence="1 2">
    <name type="scientific">Marinobacterium maritimum</name>
    <dbReference type="NCBI Taxonomy" id="500162"/>
    <lineage>
        <taxon>Bacteria</taxon>
        <taxon>Pseudomonadati</taxon>
        <taxon>Pseudomonadota</taxon>
        <taxon>Gammaproteobacteria</taxon>
        <taxon>Oceanospirillales</taxon>
        <taxon>Oceanospirillaceae</taxon>
        <taxon>Marinobacterium</taxon>
    </lineage>
</organism>
<dbReference type="RefSeq" id="WP_343801791.1">
    <property type="nucleotide sequence ID" value="NZ_BAAAET010000001.1"/>
</dbReference>
<dbReference type="Proteomes" id="UP001499915">
    <property type="component" value="Unassembled WGS sequence"/>
</dbReference>
<comment type="caution">
    <text evidence="1">The sequence shown here is derived from an EMBL/GenBank/DDBJ whole genome shotgun (WGS) entry which is preliminary data.</text>
</comment>
<evidence type="ECO:0000313" key="1">
    <source>
        <dbReference type="EMBL" id="GAA0683025.1"/>
    </source>
</evidence>
<sequence length="67" mass="7758">MQIRIKGCEFNHLGQVESSPVGQRSICFFGFGLIEKSLERLTGRQFRVELLHHDADEDCCHEIARLR</sequence>
<name>A0ABP3TCN4_9GAMM</name>
<proteinExistence type="predicted"/>
<gene>
    <name evidence="1" type="ORF">GCM10009104_05070</name>
</gene>
<evidence type="ECO:0000313" key="2">
    <source>
        <dbReference type="Proteomes" id="UP001499915"/>
    </source>
</evidence>